<accession>A0A4Y2DNV0</accession>
<organism evidence="2 3">
    <name type="scientific">Araneus ventricosus</name>
    <name type="common">Orbweaver spider</name>
    <name type="synonym">Epeira ventricosa</name>
    <dbReference type="NCBI Taxonomy" id="182803"/>
    <lineage>
        <taxon>Eukaryota</taxon>
        <taxon>Metazoa</taxon>
        <taxon>Ecdysozoa</taxon>
        <taxon>Arthropoda</taxon>
        <taxon>Chelicerata</taxon>
        <taxon>Arachnida</taxon>
        <taxon>Araneae</taxon>
        <taxon>Araneomorphae</taxon>
        <taxon>Entelegynae</taxon>
        <taxon>Araneoidea</taxon>
        <taxon>Araneidae</taxon>
        <taxon>Araneus</taxon>
    </lineage>
</organism>
<dbReference type="SMART" id="SM00225">
    <property type="entry name" value="BTB"/>
    <property type="match status" value="1"/>
</dbReference>
<dbReference type="Pfam" id="PF00651">
    <property type="entry name" value="BTB"/>
    <property type="match status" value="1"/>
</dbReference>
<dbReference type="CDD" id="cd18186">
    <property type="entry name" value="BTB_POZ_ZBTB_KLHL-like"/>
    <property type="match status" value="1"/>
</dbReference>
<feature type="domain" description="BTB" evidence="1">
    <location>
        <begin position="76"/>
        <end position="143"/>
    </location>
</feature>
<protein>
    <submittedName>
        <fullName evidence="2">TD and POZ domain-containing protein 3</fullName>
    </submittedName>
</protein>
<dbReference type="OrthoDB" id="7697132at2759"/>
<dbReference type="PANTHER" id="PTHR24413">
    <property type="entry name" value="SPECKLE-TYPE POZ PROTEIN"/>
    <property type="match status" value="1"/>
</dbReference>
<dbReference type="AlphaFoldDB" id="A0A4Y2DNV0"/>
<evidence type="ECO:0000313" key="3">
    <source>
        <dbReference type="Proteomes" id="UP000499080"/>
    </source>
</evidence>
<dbReference type="PROSITE" id="PS50097">
    <property type="entry name" value="BTB"/>
    <property type="match status" value="1"/>
</dbReference>
<keyword evidence="3" id="KW-1185">Reference proteome</keyword>
<name>A0A4Y2DNV0_ARAVE</name>
<dbReference type="SUPFAM" id="SSF54695">
    <property type="entry name" value="POZ domain"/>
    <property type="match status" value="1"/>
</dbReference>
<dbReference type="InterPro" id="IPR000210">
    <property type="entry name" value="BTB/POZ_dom"/>
</dbReference>
<dbReference type="Proteomes" id="UP000499080">
    <property type="component" value="Unassembled WGS sequence"/>
</dbReference>
<dbReference type="InterPro" id="IPR011333">
    <property type="entry name" value="SKP1/BTB/POZ_sf"/>
</dbReference>
<gene>
    <name evidence="2" type="primary">Tdpoz3_6</name>
    <name evidence="2" type="ORF">AVEN_260184_1</name>
</gene>
<dbReference type="Gene3D" id="3.30.710.10">
    <property type="entry name" value="Potassium Channel Kv1.1, Chain A"/>
    <property type="match status" value="1"/>
</dbReference>
<sequence length="236" mass="27224">MENESEYLPNDILTLQCICCFSSGIIRRAIEGVSSDYAIFDNNSINLCADKADILPKFQKVLNGELKSLLMDGIHSDIKLRARSKSYPAHKCILSARSPVFKAMFSNEMIENIKDCVDIEDLNDDTVFRLLQYIYSAEVEELEWDDATDLYEAADKYQILTLKDICSSYFKIHLCRNNACAALLLADLHHDEHLKSFVQDFILRHAKDIMNSEEWKELMKINLKLAAETMYLQYKE</sequence>
<dbReference type="EMBL" id="BGPR01000395">
    <property type="protein sequence ID" value="GBM17859.1"/>
    <property type="molecule type" value="Genomic_DNA"/>
</dbReference>
<comment type="caution">
    <text evidence="2">The sequence shown here is derived from an EMBL/GenBank/DDBJ whole genome shotgun (WGS) entry which is preliminary data.</text>
</comment>
<proteinExistence type="predicted"/>
<evidence type="ECO:0000259" key="1">
    <source>
        <dbReference type="PROSITE" id="PS50097"/>
    </source>
</evidence>
<dbReference type="Gene3D" id="1.25.40.420">
    <property type="match status" value="1"/>
</dbReference>
<reference evidence="2 3" key="1">
    <citation type="journal article" date="2019" name="Sci. Rep.">
        <title>Orb-weaving spider Araneus ventricosus genome elucidates the spidroin gene catalogue.</title>
        <authorList>
            <person name="Kono N."/>
            <person name="Nakamura H."/>
            <person name="Ohtoshi R."/>
            <person name="Moran D.A.P."/>
            <person name="Shinohara A."/>
            <person name="Yoshida Y."/>
            <person name="Fujiwara M."/>
            <person name="Mori M."/>
            <person name="Tomita M."/>
            <person name="Arakawa K."/>
        </authorList>
    </citation>
    <scope>NUCLEOTIDE SEQUENCE [LARGE SCALE GENOMIC DNA]</scope>
</reference>
<evidence type="ECO:0000313" key="2">
    <source>
        <dbReference type="EMBL" id="GBM17859.1"/>
    </source>
</evidence>